<dbReference type="AlphaFoldDB" id="A0A6C0LTU2"/>
<dbReference type="EMBL" id="MN740556">
    <property type="protein sequence ID" value="QHU33181.1"/>
    <property type="molecule type" value="Genomic_DNA"/>
</dbReference>
<sequence length="190" mass="21993">MSGRFTRLRYDKEAYDEELIRSTDPMLYRLDPNYGINCKRCFAPYGPRAGAQASDSIGEQIDVDSILRGVSKISTKSNKQQIPDPISGYKLYSHVDCSDELESEYTRYTHPAYDIRGLTVRDLRFDYPLQDPQCQIFENFEVNTRLQAKDDHRAIWQVPFNQRDLLPTERLGKVKNCVVNSNCNYAPYTS</sequence>
<protein>
    <submittedName>
        <fullName evidence="1">Uncharacterized protein</fullName>
    </submittedName>
</protein>
<proteinExistence type="predicted"/>
<accession>A0A6C0LTU2</accession>
<name>A0A6C0LTU2_9ZZZZ</name>
<evidence type="ECO:0000313" key="1">
    <source>
        <dbReference type="EMBL" id="QHU33181.1"/>
    </source>
</evidence>
<reference evidence="1" key="1">
    <citation type="journal article" date="2020" name="Nature">
        <title>Giant virus diversity and host interactions through global metagenomics.</title>
        <authorList>
            <person name="Schulz F."/>
            <person name="Roux S."/>
            <person name="Paez-Espino D."/>
            <person name="Jungbluth S."/>
            <person name="Walsh D.A."/>
            <person name="Denef V.J."/>
            <person name="McMahon K.D."/>
            <person name="Konstantinidis K.T."/>
            <person name="Eloe-Fadrosh E.A."/>
            <person name="Kyrpides N.C."/>
            <person name="Woyke T."/>
        </authorList>
    </citation>
    <scope>NUCLEOTIDE SEQUENCE</scope>
    <source>
        <strain evidence="1">GVMAG-S-1014582-52</strain>
    </source>
</reference>
<organism evidence="1">
    <name type="scientific">viral metagenome</name>
    <dbReference type="NCBI Taxonomy" id="1070528"/>
    <lineage>
        <taxon>unclassified sequences</taxon>
        <taxon>metagenomes</taxon>
        <taxon>organismal metagenomes</taxon>
    </lineage>
</organism>